<dbReference type="SUPFAM" id="SSF100950">
    <property type="entry name" value="NagB/RpiA/CoA transferase-like"/>
    <property type="match status" value="2"/>
</dbReference>
<dbReference type="Proteomes" id="UP000216524">
    <property type="component" value="Unassembled WGS sequence"/>
</dbReference>
<comment type="caution">
    <text evidence="2">The sequence shown here is derived from an EMBL/GenBank/DDBJ whole genome shotgun (WGS) entry which is preliminary data.</text>
</comment>
<sequence length="424" mass="44842">MSARAIVEADAFTFAGLLRDDDLVVCGQTCAEPLTLTRKLVAHCAEHHQPVRIFVGTLFSATFDHAPASASFLSYGAIGRAARLSERGMLDVLAERYHSVPGLFANGPLRADVVLLQAAEAADGTLSFGLSCDYALQAARQARLVVVELNPWAPWTYGTPWPRDLRIDIRVRADCPPLELPRSAADDTATAIGRHVAQLVPDGATLQTGVGSLPDATLDALRGHRHLGLHSGLLGDAGLDLIRCGVIDNSRKTLDAGIAVANTLCASADGYRYADRNTGIEVRHSDDTHDAAILGRQARLHAINGALQIDLGGQANCETLRGRPHGGIGGLLDFTRAARQSSEGRAITVLPATAAQGTLSRIVPALSGPATLGRSDIDVVVTEYGVAELRGASLAQRARRLIAIAAPRFRDELAAAWHAQGVRA</sequence>
<organism evidence="2 3">
    <name type="scientific">Bordetella genomosp. 6</name>
    <dbReference type="NCBI Taxonomy" id="463024"/>
    <lineage>
        <taxon>Bacteria</taxon>
        <taxon>Pseudomonadati</taxon>
        <taxon>Pseudomonadota</taxon>
        <taxon>Betaproteobacteria</taxon>
        <taxon>Burkholderiales</taxon>
        <taxon>Alcaligenaceae</taxon>
        <taxon>Bordetella</taxon>
    </lineage>
</organism>
<name>A0ABX4FG07_9BORD</name>
<dbReference type="Gene3D" id="3.40.1080.10">
    <property type="entry name" value="Glutaconate Coenzyme A-transferase"/>
    <property type="match status" value="1"/>
</dbReference>
<protein>
    <recommendedName>
        <fullName evidence="1">Acetyl-CoA hydrolase/transferase C-terminal domain-containing protein</fullName>
    </recommendedName>
</protein>
<feature type="domain" description="Acetyl-CoA hydrolase/transferase C-terminal" evidence="1">
    <location>
        <begin position="271"/>
        <end position="415"/>
    </location>
</feature>
<dbReference type="Gene3D" id="3.30.750.70">
    <property type="entry name" value="4-hydroxybutyrate coenzyme like domains"/>
    <property type="match status" value="1"/>
</dbReference>
<evidence type="ECO:0000313" key="2">
    <source>
        <dbReference type="EMBL" id="OZI81145.1"/>
    </source>
</evidence>
<evidence type="ECO:0000259" key="1">
    <source>
        <dbReference type="Pfam" id="PF13336"/>
    </source>
</evidence>
<accession>A0ABX4FG07</accession>
<dbReference type="Pfam" id="PF13336">
    <property type="entry name" value="AcetylCoA_hyd_C"/>
    <property type="match status" value="1"/>
</dbReference>
<dbReference type="InterPro" id="IPR037171">
    <property type="entry name" value="NagB/RpiA_transferase-like"/>
</dbReference>
<dbReference type="RefSeq" id="WP_050458082.1">
    <property type="nucleotide sequence ID" value="NZ_NEVV01000001.1"/>
</dbReference>
<gene>
    <name evidence="2" type="ORF">CAL23_05365</name>
</gene>
<keyword evidence="3" id="KW-1185">Reference proteome</keyword>
<dbReference type="EMBL" id="NEVV01000001">
    <property type="protein sequence ID" value="OZI81145.1"/>
    <property type="molecule type" value="Genomic_DNA"/>
</dbReference>
<dbReference type="InterPro" id="IPR046433">
    <property type="entry name" value="ActCoA_hydro"/>
</dbReference>
<evidence type="ECO:0000313" key="3">
    <source>
        <dbReference type="Proteomes" id="UP000216524"/>
    </source>
</evidence>
<proteinExistence type="predicted"/>
<reference evidence="2 3" key="1">
    <citation type="submission" date="2017-05" db="EMBL/GenBank/DDBJ databases">
        <title>Complete and WGS of Bordetella genogroups.</title>
        <authorList>
            <person name="Spilker T."/>
            <person name="Lipuma J."/>
        </authorList>
    </citation>
    <scope>NUCLEOTIDE SEQUENCE [LARGE SCALE GENOMIC DNA]</scope>
    <source>
        <strain evidence="2 3">AU3139</strain>
    </source>
</reference>
<dbReference type="InterPro" id="IPR038460">
    <property type="entry name" value="AcetylCoA_hyd_C_sf"/>
</dbReference>
<dbReference type="InterPro" id="IPR026888">
    <property type="entry name" value="AcetylCoA_hyd_C"/>
</dbReference>
<dbReference type="PANTHER" id="PTHR21432:SF20">
    <property type="entry name" value="ACETYL-COA HYDROLASE"/>
    <property type="match status" value="1"/>
</dbReference>
<dbReference type="Gene3D" id="3.40.1080.20">
    <property type="entry name" value="Acetyl-CoA hydrolase/transferase C-terminal domain"/>
    <property type="match status" value="1"/>
</dbReference>
<dbReference type="PANTHER" id="PTHR21432">
    <property type="entry name" value="ACETYL-COA HYDROLASE-RELATED"/>
    <property type="match status" value="1"/>
</dbReference>